<evidence type="ECO:0000313" key="1">
    <source>
        <dbReference type="EMBL" id="ARU92846.1"/>
    </source>
</evidence>
<dbReference type="EMBL" id="CP015581">
    <property type="protein sequence ID" value="ARU96884.1"/>
    <property type="molecule type" value="Genomic_DNA"/>
</dbReference>
<evidence type="ECO:0000313" key="4">
    <source>
        <dbReference type="Proteomes" id="UP000195814"/>
    </source>
</evidence>
<dbReference type="EMBL" id="CP015579">
    <property type="protein sequence ID" value="ARU92846.1"/>
    <property type="molecule type" value="Genomic_DNA"/>
</dbReference>
<evidence type="ECO:0000313" key="2">
    <source>
        <dbReference type="EMBL" id="ARU96884.1"/>
    </source>
</evidence>
<dbReference type="AlphaFoldDB" id="A0A1Y0LFP7"/>
<gene>
    <name evidence="1" type="ORF">A7K98_02975</name>
    <name evidence="2" type="ORF">A7K99_02975</name>
</gene>
<sequence>MSVSQTNKWVSQQKVNRLFFNLLIISNFNPEIMLCELIAPTWCVSGQVSALSRAYGDRTIFVYSGANRAVRRFADAGTDIAITDLSPGTRRTP</sequence>
<accession>A0A1Y0LFP7</accession>
<dbReference type="Proteomes" id="UP000195729">
    <property type="component" value="Chromosome"/>
</dbReference>
<dbReference type="KEGG" id="tci:A7K98_02975"/>
<protein>
    <submittedName>
        <fullName evidence="1">Uncharacterized protein</fullName>
    </submittedName>
</protein>
<proteinExistence type="predicted"/>
<dbReference type="Proteomes" id="UP000195814">
    <property type="component" value="Chromosome"/>
</dbReference>
<name>A0A1Y0LFP7_TATCI</name>
<reference evidence="3 4" key="1">
    <citation type="submission" date="2016-05" db="EMBL/GenBank/DDBJ databases">
        <title>Complete genome sequence of two 2,5-diketo-D-glunonic acid producing strain Tatumella citrea.</title>
        <authorList>
            <person name="Duan C."/>
            <person name="Yang J."/>
            <person name="Yang S."/>
        </authorList>
    </citation>
    <scope>NUCLEOTIDE SEQUENCE [LARGE SCALE GENOMIC DNA]</scope>
    <source>
        <strain evidence="2 3">ATCC 39140</strain>
        <strain evidence="1 4">DSM 13699</strain>
    </source>
</reference>
<evidence type="ECO:0000313" key="3">
    <source>
        <dbReference type="Proteomes" id="UP000195729"/>
    </source>
</evidence>
<organism evidence="1 4">
    <name type="scientific">Tatumella citrea</name>
    <name type="common">Pantoea citrea</name>
    <dbReference type="NCBI Taxonomy" id="53336"/>
    <lineage>
        <taxon>Bacteria</taxon>
        <taxon>Pseudomonadati</taxon>
        <taxon>Pseudomonadota</taxon>
        <taxon>Gammaproteobacteria</taxon>
        <taxon>Enterobacterales</taxon>
        <taxon>Erwiniaceae</taxon>
        <taxon>Tatumella</taxon>
    </lineage>
</organism>
<keyword evidence="3" id="KW-1185">Reference proteome</keyword>